<dbReference type="Pfam" id="PF13350">
    <property type="entry name" value="Y_phosphatase3"/>
    <property type="match status" value="1"/>
</dbReference>
<dbReference type="RefSeq" id="WP_271174093.1">
    <property type="nucleotide sequence ID" value="NZ_BSEJ01000013.1"/>
</dbReference>
<evidence type="ECO:0000313" key="3">
    <source>
        <dbReference type="Proteomes" id="UP001142462"/>
    </source>
</evidence>
<protein>
    <recommendedName>
        <fullName evidence="1">Tyrosine specific protein phosphatases domain-containing protein</fullName>
    </recommendedName>
</protein>
<sequence length="241" mass="25347">MSIREIPRGLVNLRDVASSTARVRPGVLLRSDAPHSGDDAPEVGEWPPAVVVDLRDDAEKSEDHPLLGVCRVVDLPLLGGRATMDADEEDVAAFLRAGLGGMYASMLEGEAAVLLVRAIEEIARADGLVLVHCTAGKDRTGVTVALALALVGVPDDEIVADYVRTAENMPHVHARARRTVAARTAGAQLALDIPKEILSAPAAAMEGFLDDLASRGGAEAWFLAAGGTPETVAALRRRLRA</sequence>
<comment type="caution">
    <text evidence="2">The sequence shown here is derived from an EMBL/GenBank/DDBJ whole genome shotgun (WGS) entry which is preliminary data.</text>
</comment>
<dbReference type="InterPro" id="IPR029021">
    <property type="entry name" value="Prot-tyrosine_phosphatase-like"/>
</dbReference>
<evidence type="ECO:0000259" key="1">
    <source>
        <dbReference type="PROSITE" id="PS50056"/>
    </source>
</evidence>
<dbReference type="EMBL" id="BSEJ01000013">
    <property type="protein sequence ID" value="GLJ62399.1"/>
    <property type="molecule type" value="Genomic_DNA"/>
</dbReference>
<dbReference type="AlphaFoldDB" id="A0A9W6H5A2"/>
<gene>
    <name evidence="2" type="ORF">GCM10017576_25290</name>
</gene>
<dbReference type="InterPro" id="IPR026893">
    <property type="entry name" value="Tyr/Ser_Pase_IphP-type"/>
</dbReference>
<dbReference type="GO" id="GO:0004721">
    <property type="term" value="F:phosphoprotein phosphatase activity"/>
    <property type="evidence" value="ECO:0007669"/>
    <property type="project" value="InterPro"/>
</dbReference>
<dbReference type="InterPro" id="IPR016130">
    <property type="entry name" value="Tyr_Pase_AS"/>
</dbReference>
<keyword evidence="3" id="KW-1185">Reference proteome</keyword>
<dbReference type="InterPro" id="IPR000387">
    <property type="entry name" value="Tyr_Pase_dom"/>
</dbReference>
<feature type="domain" description="Tyrosine specific protein phosphatases" evidence="1">
    <location>
        <begin position="110"/>
        <end position="148"/>
    </location>
</feature>
<dbReference type="PROSITE" id="PS50056">
    <property type="entry name" value="TYR_PHOSPHATASE_2"/>
    <property type="match status" value="1"/>
</dbReference>
<reference evidence="2" key="2">
    <citation type="submission" date="2023-01" db="EMBL/GenBank/DDBJ databases">
        <authorList>
            <person name="Sun Q."/>
            <person name="Evtushenko L."/>
        </authorList>
    </citation>
    <scope>NUCLEOTIDE SEQUENCE</scope>
    <source>
        <strain evidence="2">VKM Ac-1020</strain>
    </source>
</reference>
<proteinExistence type="predicted"/>
<reference evidence="2" key="1">
    <citation type="journal article" date="2014" name="Int. J. Syst. Evol. Microbiol.">
        <title>Complete genome sequence of Corynebacterium casei LMG S-19264T (=DSM 44701T), isolated from a smear-ripened cheese.</title>
        <authorList>
            <consortium name="US DOE Joint Genome Institute (JGI-PGF)"/>
            <person name="Walter F."/>
            <person name="Albersmeier A."/>
            <person name="Kalinowski J."/>
            <person name="Ruckert C."/>
        </authorList>
    </citation>
    <scope>NUCLEOTIDE SEQUENCE</scope>
    <source>
        <strain evidence="2">VKM Ac-1020</strain>
    </source>
</reference>
<evidence type="ECO:0000313" key="2">
    <source>
        <dbReference type="EMBL" id="GLJ62399.1"/>
    </source>
</evidence>
<dbReference type="Gene3D" id="3.90.190.10">
    <property type="entry name" value="Protein tyrosine phosphatase superfamily"/>
    <property type="match status" value="1"/>
</dbReference>
<dbReference type="SUPFAM" id="SSF52799">
    <property type="entry name" value="(Phosphotyrosine protein) phosphatases II"/>
    <property type="match status" value="1"/>
</dbReference>
<name>A0A9W6H5A2_9MICO</name>
<dbReference type="Proteomes" id="UP001142462">
    <property type="component" value="Unassembled WGS sequence"/>
</dbReference>
<organism evidence="2 3">
    <name type="scientific">Microbacterium barkeri</name>
    <dbReference type="NCBI Taxonomy" id="33917"/>
    <lineage>
        <taxon>Bacteria</taxon>
        <taxon>Bacillati</taxon>
        <taxon>Actinomycetota</taxon>
        <taxon>Actinomycetes</taxon>
        <taxon>Micrococcales</taxon>
        <taxon>Microbacteriaceae</taxon>
        <taxon>Microbacterium</taxon>
    </lineage>
</organism>
<dbReference type="PROSITE" id="PS00383">
    <property type="entry name" value="TYR_PHOSPHATASE_1"/>
    <property type="match status" value="1"/>
</dbReference>
<accession>A0A9W6H5A2</accession>